<sequence length="85" mass="9136">MTFATATQALKQTAGLFKDGGTTLCFDLAGIERADSAGMALLVEWLRLAQEADIRLRYARPPEHLQAMARVSGLAECLSPDPATD</sequence>
<dbReference type="CDD" id="cd07043">
    <property type="entry name" value="STAS_anti-anti-sigma_factors"/>
    <property type="match status" value="1"/>
</dbReference>
<organism evidence="2 3">
    <name type="scientific">Methylomagnum ishizawai</name>
    <dbReference type="NCBI Taxonomy" id="1760988"/>
    <lineage>
        <taxon>Bacteria</taxon>
        <taxon>Pseudomonadati</taxon>
        <taxon>Pseudomonadota</taxon>
        <taxon>Gammaproteobacteria</taxon>
        <taxon>Methylococcales</taxon>
        <taxon>Methylococcaceae</taxon>
        <taxon>Methylomagnum</taxon>
    </lineage>
</organism>
<dbReference type="Proteomes" id="UP000192923">
    <property type="component" value="Unassembled WGS sequence"/>
</dbReference>
<dbReference type="STRING" id="1760988.SAMN02949497_2108"/>
<dbReference type="InterPro" id="IPR002645">
    <property type="entry name" value="STAS_dom"/>
</dbReference>
<evidence type="ECO:0000313" key="2">
    <source>
        <dbReference type="EMBL" id="SMF94775.1"/>
    </source>
</evidence>
<keyword evidence="3" id="KW-1185">Reference proteome</keyword>
<dbReference type="EMBL" id="FXAM01000001">
    <property type="protein sequence ID" value="SMF94775.1"/>
    <property type="molecule type" value="Genomic_DNA"/>
</dbReference>
<evidence type="ECO:0000313" key="3">
    <source>
        <dbReference type="Proteomes" id="UP000192923"/>
    </source>
</evidence>
<accession>A0A1Y6D489</accession>
<dbReference type="PROSITE" id="PS50801">
    <property type="entry name" value="STAS"/>
    <property type="match status" value="1"/>
</dbReference>
<protein>
    <submittedName>
        <fullName evidence="2">Phospholipid transport system transporter-binding protein</fullName>
    </submittedName>
</protein>
<dbReference type="AlphaFoldDB" id="A0A1Y6D489"/>
<dbReference type="RefSeq" id="WP_176225187.1">
    <property type="nucleotide sequence ID" value="NZ_FXAM01000001.1"/>
</dbReference>
<reference evidence="2 3" key="1">
    <citation type="submission" date="2016-12" db="EMBL/GenBank/DDBJ databases">
        <authorList>
            <person name="Song W.-J."/>
            <person name="Kurnit D.M."/>
        </authorList>
    </citation>
    <scope>NUCLEOTIDE SEQUENCE [LARGE SCALE GENOMIC DNA]</scope>
    <source>
        <strain evidence="2 3">175</strain>
    </source>
</reference>
<feature type="domain" description="STAS" evidence="1">
    <location>
        <begin position="1"/>
        <end position="85"/>
    </location>
</feature>
<dbReference type="InterPro" id="IPR058548">
    <property type="entry name" value="MlaB-like_STAS"/>
</dbReference>
<gene>
    <name evidence="2" type="ORF">SAMN02949497_2108</name>
</gene>
<evidence type="ECO:0000259" key="1">
    <source>
        <dbReference type="PROSITE" id="PS50801"/>
    </source>
</evidence>
<proteinExistence type="predicted"/>
<dbReference type="Pfam" id="PF13466">
    <property type="entry name" value="STAS_2"/>
    <property type="match status" value="1"/>
</dbReference>
<dbReference type="InterPro" id="IPR036513">
    <property type="entry name" value="STAS_dom_sf"/>
</dbReference>
<dbReference type="SUPFAM" id="SSF52091">
    <property type="entry name" value="SpoIIaa-like"/>
    <property type="match status" value="1"/>
</dbReference>
<dbReference type="Gene3D" id="3.30.750.24">
    <property type="entry name" value="STAS domain"/>
    <property type="match status" value="1"/>
</dbReference>
<name>A0A1Y6D489_9GAMM</name>